<name>A0A3N0HWJ4_9FIRM</name>
<accession>A0A3N0HWJ4</accession>
<proteinExistence type="predicted"/>
<organism evidence="5 6">
    <name type="scientific">Absicoccus porci</name>
    <dbReference type="NCBI Taxonomy" id="2486576"/>
    <lineage>
        <taxon>Bacteria</taxon>
        <taxon>Bacillati</taxon>
        <taxon>Bacillota</taxon>
        <taxon>Erysipelotrichia</taxon>
        <taxon>Erysipelotrichales</taxon>
        <taxon>Erysipelotrichaceae</taxon>
        <taxon>Absicoccus</taxon>
    </lineage>
</organism>
<dbReference type="GO" id="GO:0003700">
    <property type="term" value="F:DNA-binding transcription factor activity"/>
    <property type="evidence" value="ECO:0007669"/>
    <property type="project" value="InterPro"/>
</dbReference>
<dbReference type="Gene3D" id="3.40.50.10490">
    <property type="entry name" value="Glucose-6-phosphate isomerase like protein, domain 1"/>
    <property type="match status" value="1"/>
</dbReference>
<dbReference type="InterPro" id="IPR035472">
    <property type="entry name" value="RpiR-like_SIS"/>
</dbReference>
<sequence>MSTYDERIPNMIIPMSPALLEELSSSEKCVIDFINVHETKIPTLSINEIAEQTYTSSSTVSRAIQKAGFSGIAQLKFKISEPQQRNTPLAHEILAKCYRESVETIQHLSVSDIRKVVQAIQKSPRIFVFAKGLSTYCGMEFCHYLEILGYHAILVDDSVLLLNIKQRIQPTDLAIFLTLQNTSSEIAIAASQCQKVGTPIVVCCGKKDTVLYDLADWYFLVYTEKVIDDSYYPFFSRLPLSIFTRILIEFLYHATTSQPQPNRPKHSLSVR</sequence>
<keyword evidence="1" id="KW-0805">Transcription regulation</keyword>
<dbReference type="SUPFAM" id="SSF46689">
    <property type="entry name" value="Homeodomain-like"/>
    <property type="match status" value="1"/>
</dbReference>
<keyword evidence="6" id="KW-1185">Reference proteome</keyword>
<dbReference type="CDD" id="cd05013">
    <property type="entry name" value="SIS_RpiR"/>
    <property type="match status" value="1"/>
</dbReference>
<dbReference type="PANTHER" id="PTHR30514">
    <property type="entry name" value="GLUCOKINASE"/>
    <property type="match status" value="1"/>
</dbReference>
<evidence type="ECO:0000313" key="5">
    <source>
        <dbReference type="EMBL" id="RNM29159.1"/>
    </source>
</evidence>
<dbReference type="InterPro" id="IPR009057">
    <property type="entry name" value="Homeodomain-like_sf"/>
</dbReference>
<evidence type="ECO:0000313" key="6">
    <source>
        <dbReference type="Proteomes" id="UP000276568"/>
    </source>
</evidence>
<comment type="caution">
    <text evidence="5">The sequence shown here is derived from an EMBL/GenBank/DDBJ whole genome shotgun (WGS) entry which is preliminary data.</text>
</comment>
<dbReference type="Pfam" id="PF01418">
    <property type="entry name" value="HTH_6"/>
    <property type="match status" value="1"/>
</dbReference>
<evidence type="ECO:0000259" key="4">
    <source>
        <dbReference type="PROSITE" id="PS51071"/>
    </source>
</evidence>
<dbReference type="InterPro" id="IPR046348">
    <property type="entry name" value="SIS_dom_sf"/>
</dbReference>
<dbReference type="InterPro" id="IPR001347">
    <property type="entry name" value="SIS_dom"/>
</dbReference>
<dbReference type="Gene3D" id="1.10.10.10">
    <property type="entry name" value="Winged helix-like DNA-binding domain superfamily/Winged helix DNA-binding domain"/>
    <property type="match status" value="1"/>
</dbReference>
<evidence type="ECO:0000256" key="2">
    <source>
        <dbReference type="ARBA" id="ARBA00023125"/>
    </source>
</evidence>
<dbReference type="EMBL" id="RJQC01000005">
    <property type="protein sequence ID" value="RNM29159.1"/>
    <property type="molecule type" value="Genomic_DNA"/>
</dbReference>
<dbReference type="InterPro" id="IPR047640">
    <property type="entry name" value="RpiR-like"/>
</dbReference>
<dbReference type="SUPFAM" id="SSF53697">
    <property type="entry name" value="SIS domain"/>
    <property type="match status" value="1"/>
</dbReference>
<keyword evidence="3" id="KW-0804">Transcription</keyword>
<protein>
    <submittedName>
        <fullName evidence="5">MurR/RpiR family transcriptional regulator</fullName>
    </submittedName>
</protein>
<evidence type="ECO:0000256" key="1">
    <source>
        <dbReference type="ARBA" id="ARBA00023015"/>
    </source>
</evidence>
<feature type="domain" description="HTH rpiR-type" evidence="4">
    <location>
        <begin position="10"/>
        <end position="86"/>
    </location>
</feature>
<dbReference type="Pfam" id="PF01380">
    <property type="entry name" value="SIS"/>
    <property type="match status" value="1"/>
</dbReference>
<dbReference type="InterPro" id="IPR000281">
    <property type="entry name" value="HTH_RpiR"/>
</dbReference>
<dbReference type="AlphaFoldDB" id="A0A3N0HWJ4"/>
<keyword evidence="2" id="KW-0238">DNA-binding</keyword>
<dbReference type="InterPro" id="IPR036388">
    <property type="entry name" value="WH-like_DNA-bd_sf"/>
</dbReference>
<dbReference type="Proteomes" id="UP000276568">
    <property type="component" value="Unassembled WGS sequence"/>
</dbReference>
<gene>
    <name evidence="5" type="ORF">EDX97_11040</name>
</gene>
<dbReference type="OrthoDB" id="1648815at2"/>
<evidence type="ECO:0000256" key="3">
    <source>
        <dbReference type="ARBA" id="ARBA00023163"/>
    </source>
</evidence>
<dbReference type="RefSeq" id="WP_128521206.1">
    <property type="nucleotide sequence ID" value="NZ_JAQXZP010000014.1"/>
</dbReference>
<dbReference type="PANTHER" id="PTHR30514:SF21">
    <property type="entry name" value="RPIR-FAMILY TRANSCRIPTIONAL REGULATOR"/>
    <property type="match status" value="1"/>
</dbReference>
<dbReference type="GO" id="GO:1901135">
    <property type="term" value="P:carbohydrate derivative metabolic process"/>
    <property type="evidence" value="ECO:0007669"/>
    <property type="project" value="InterPro"/>
</dbReference>
<dbReference type="GO" id="GO:0003677">
    <property type="term" value="F:DNA binding"/>
    <property type="evidence" value="ECO:0007669"/>
    <property type="project" value="UniProtKB-KW"/>
</dbReference>
<dbReference type="GO" id="GO:0097367">
    <property type="term" value="F:carbohydrate derivative binding"/>
    <property type="evidence" value="ECO:0007669"/>
    <property type="project" value="InterPro"/>
</dbReference>
<reference evidence="5 6" key="1">
    <citation type="submission" date="2018-11" db="EMBL/GenBank/DDBJ databases">
        <title>Clostridium sp. nov., a member of the family Erysipelotrichaceae isolated from pig faeces.</title>
        <authorList>
            <person name="Chang Y.-H."/>
        </authorList>
    </citation>
    <scope>NUCLEOTIDE SEQUENCE [LARGE SCALE GENOMIC DNA]</scope>
    <source>
        <strain evidence="5 6">YH-panp20</strain>
    </source>
</reference>
<dbReference type="PROSITE" id="PS51071">
    <property type="entry name" value="HTH_RPIR"/>
    <property type="match status" value="1"/>
</dbReference>